<dbReference type="EMBL" id="PITI01000133">
    <property type="protein sequence ID" value="TBU08490.1"/>
    <property type="molecule type" value="Genomic_DNA"/>
</dbReference>
<organism evidence="1 2">
    <name type="scientific">Hamiltosporidium magnivora</name>
    <dbReference type="NCBI Taxonomy" id="148818"/>
    <lineage>
        <taxon>Eukaryota</taxon>
        <taxon>Fungi</taxon>
        <taxon>Fungi incertae sedis</taxon>
        <taxon>Microsporidia</taxon>
        <taxon>Dubosqiidae</taxon>
        <taxon>Hamiltosporidium</taxon>
    </lineage>
</organism>
<protein>
    <submittedName>
        <fullName evidence="1">Uncharacterized protein</fullName>
    </submittedName>
</protein>
<accession>A0A4Q9LMP2</accession>
<evidence type="ECO:0000313" key="2">
    <source>
        <dbReference type="Proteomes" id="UP000291404"/>
    </source>
</evidence>
<evidence type="ECO:0000313" key="1">
    <source>
        <dbReference type="EMBL" id="TBU08490.1"/>
    </source>
</evidence>
<dbReference type="Proteomes" id="UP000291404">
    <property type="component" value="Unassembled WGS sequence"/>
</dbReference>
<keyword evidence="2" id="KW-1185">Reference proteome</keyword>
<proteinExistence type="predicted"/>
<gene>
    <name evidence="1" type="ORF">CWI36_0133p0020</name>
</gene>
<name>A0A4Q9LMP2_9MICR</name>
<dbReference type="AlphaFoldDB" id="A0A4Q9LMP2"/>
<sequence length="141" mass="16996">MIHPFFPKKETSYDFKRFECLYNYDRKHTLIVNDYFNFFFSEKVDLNRKTKNLFIILLNTLDIKYLHMSFVNRTNLKAFLFVLRNLKKNIHEIVFYGGSIYDEKSESLYKNANFTSLKKIVFLEPYIATNEIFSSLLKTIN</sequence>
<reference evidence="1 2" key="1">
    <citation type="submission" date="2017-12" db="EMBL/GenBank/DDBJ databases">
        <authorList>
            <person name="Pombert J.-F."/>
            <person name="Haag K.L."/>
            <person name="Ebert D."/>
        </authorList>
    </citation>
    <scope>NUCLEOTIDE SEQUENCE [LARGE SCALE GENOMIC DNA]</scope>
    <source>
        <strain evidence="1">BE-OM-2</strain>
    </source>
</reference>
<dbReference type="VEuPathDB" id="MicrosporidiaDB:CWI36_0133p0020"/>
<comment type="caution">
    <text evidence="1">The sequence shown here is derived from an EMBL/GenBank/DDBJ whole genome shotgun (WGS) entry which is preliminary data.</text>
</comment>